<dbReference type="SUPFAM" id="SSF53850">
    <property type="entry name" value="Periplasmic binding protein-like II"/>
    <property type="match status" value="1"/>
</dbReference>
<reference evidence="1 2" key="1">
    <citation type="submission" date="2021-10" db="EMBL/GenBank/DDBJ databases">
        <title>Streptomyces gossypii sp. nov., isolated from soil collected from cotton field.</title>
        <authorList>
            <person name="Ge X."/>
            <person name="Chen X."/>
            <person name="Liu W."/>
        </authorList>
    </citation>
    <scope>NUCLEOTIDE SEQUENCE [LARGE SCALE GENOMIC DNA]</scope>
    <source>
        <strain evidence="1 2">N2-109</strain>
    </source>
</reference>
<name>A0ABT2JYL1_9ACTN</name>
<organism evidence="1 2">
    <name type="scientific">Streptomyces gossypii</name>
    <dbReference type="NCBI Taxonomy" id="2883101"/>
    <lineage>
        <taxon>Bacteria</taxon>
        <taxon>Bacillati</taxon>
        <taxon>Actinomycetota</taxon>
        <taxon>Actinomycetes</taxon>
        <taxon>Kitasatosporales</taxon>
        <taxon>Streptomycetaceae</taxon>
        <taxon>Streptomyces</taxon>
    </lineage>
</organism>
<dbReference type="Proteomes" id="UP001156389">
    <property type="component" value="Unassembled WGS sequence"/>
</dbReference>
<comment type="caution">
    <text evidence="1">The sequence shown here is derived from an EMBL/GenBank/DDBJ whole genome shotgun (WGS) entry which is preliminary data.</text>
</comment>
<dbReference type="EMBL" id="JAJAGO010000011">
    <property type="protein sequence ID" value="MCT2592773.1"/>
    <property type="molecule type" value="Genomic_DNA"/>
</dbReference>
<dbReference type="RefSeq" id="WP_260220274.1">
    <property type="nucleotide sequence ID" value="NZ_JAJAGO010000011.1"/>
</dbReference>
<gene>
    <name evidence="1" type="ORF">LHJ74_23145</name>
</gene>
<keyword evidence="2" id="KW-1185">Reference proteome</keyword>
<dbReference type="Gene3D" id="3.40.190.10">
    <property type="entry name" value="Periplasmic binding protein-like II"/>
    <property type="match status" value="1"/>
</dbReference>
<dbReference type="Pfam" id="PF01547">
    <property type="entry name" value="SBP_bac_1"/>
    <property type="match status" value="1"/>
</dbReference>
<sequence length="413" mass="44544">MVSAVGVSAAACSDDSASSVTLKLVAADYGDPGGENGSQKYWDALARDFTQLNSGITIDVTVLSWNDVDAKVAEMVKAGDPPDIAQIGSYASYADQDLLYSAGDLLPIPVQADFLPTLAAAGEVHRMQYGLPFAASTRLLFYNKDLFTEAGLDPDKPPESWNELRDAARALKATGVKHPYGLPLGPEEAPAETMMWMLGDGGGYTDTGGSYIIDSADNIEAFNWLRDNLINADLTGPNPEKTDRQQVFDAFTRGEVGMLNGHPTLMQQAAREDVKYGTTELPGRGGAASSTMGVADWIMAFKKNGHRKEIGEFLAFAFSEKNHYDFVSRYDLLPVTTSGSERMRGDSEQRKLRKFLEQLPTAEFYPVGKVSWGEVSSDIKQRIGEVVAPDGDPARVLGSIQRAAETAESSSGS</sequence>
<proteinExistence type="predicted"/>
<protein>
    <submittedName>
        <fullName evidence="1">Extracellular solute-binding protein</fullName>
    </submittedName>
</protein>
<dbReference type="InterPro" id="IPR050490">
    <property type="entry name" value="Bact_solute-bd_prot1"/>
</dbReference>
<dbReference type="PANTHER" id="PTHR43649">
    <property type="entry name" value="ARABINOSE-BINDING PROTEIN-RELATED"/>
    <property type="match status" value="1"/>
</dbReference>
<dbReference type="PANTHER" id="PTHR43649:SF30">
    <property type="entry name" value="ABC TRANSPORTER SUBSTRATE-BINDING PROTEIN"/>
    <property type="match status" value="1"/>
</dbReference>
<evidence type="ECO:0000313" key="1">
    <source>
        <dbReference type="EMBL" id="MCT2592773.1"/>
    </source>
</evidence>
<evidence type="ECO:0000313" key="2">
    <source>
        <dbReference type="Proteomes" id="UP001156389"/>
    </source>
</evidence>
<accession>A0ABT2JYL1</accession>
<dbReference type="InterPro" id="IPR006059">
    <property type="entry name" value="SBP"/>
</dbReference>